<organism evidence="4 5">
    <name type="scientific">Onchocerca volvulus</name>
    <dbReference type="NCBI Taxonomy" id="6282"/>
    <lineage>
        <taxon>Eukaryota</taxon>
        <taxon>Metazoa</taxon>
        <taxon>Ecdysozoa</taxon>
        <taxon>Nematoda</taxon>
        <taxon>Chromadorea</taxon>
        <taxon>Rhabditida</taxon>
        <taxon>Spirurina</taxon>
        <taxon>Spiruromorpha</taxon>
        <taxon>Filarioidea</taxon>
        <taxon>Onchocercidae</taxon>
        <taxon>Onchocerca</taxon>
    </lineage>
</organism>
<name>A0A8R1XPH5_ONCVO</name>
<evidence type="ECO:0000313" key="4">
    <source>
        <dbReference type="EnsemblMetazoa" id="OVOC12576.1"/>
    </source>
</evidence>
<feature type="region of interest" description="Disordered" evidence="2">
    <location>
        <begin position="1"/>
        <end position="84"/>
    </location>
</feature>
<dbReference type="InterPro" id="IPR001478">
    <property type="entry name" value="PDZ"/>
</dbReference>
<dbReference type="Pfam" id="PF25082">
    <property type="entry name" value="GIPC1_GH2"/>
    <property type="match status" value="1"/>
</dbReference>
<comment type="similarity">
    <text evidence="1">Belongs to the GIPC family.</text>
</comment>
<feature type="compositionally biased region" description="Polar residues" evidence="2">
    <location>
        <begin position="73"/>
        <end position="82"/>
    </location>
</feature>
<dbReference type="PANTHER" id="PTHR12259:SF1">
    <property type="entry name" value="GH21964P"/>
    <property type="match status" value="1"/>
</dbReference>
<dbReference type="Gene3D" id="2.30.42.10">
    <property type="match status" value="1"/>
</dbReference>
<dbReference type="EMBL" id="CMVM020000528">
    <property type="status" value="NOT_ANNOTATED_CDS"/>
    <property type="molecule type" value="Genomic_DNA"/>
</dbReference>
<dbReference type="SMART" id="SM00228">
    <property type="entry name" value="PDZ"/>
    <property type="match status" value="1"/>
</dbReference>
<feature type="domain" description="PDZ" evidence="3">
    <location>
        <begin position="266"/>
        <end position="333"/>
    </location>
</feature>
<feature type="region of interest" description="Disordered" evidence="2">
    <location>
        <begin position="146"/>
        <end position="167"/>
    </location>
</feature>
<dbReference type="InterPro" id="IPR056814">
    <property type="entry name" value="GIPC1-3_GH1"/>
</dbReference>
<reference evidence="5" key="1">
    <citation type="submission" date="2013-10" db="EMBL/GenBank/DDBJ databases">
        <title>Genome sequencing of Onchocerca volvulus.</title>
        <authorList>
            <person name="Cotton J."/>
            <person name="Tsai J."/>
            <person name="Stanley E."/>
            <person name="Tracey A."/>
            <person name="Holroyd N."/>
            <person name="Lustigman S."/>
            <person name="Berriman M."/>
        </authorList>
    </citation>
    <scope>NUCLEOTIDE SEQUENCE</scope>
</reference>
<dbReference type="Proteomes" id="UP000024404">
    <property type="component" value="Unassembled WGS sequence"/>
</dbReference>
<feature type="compositionally biased region" description="Polar residues" evidence="2">
    <location>
        <begin position="107"/>
        <end position="122"/>
    </location>
</feature>
<feature type="compositionally biased region" description="Polar residues" evidence="2">
    <location>
        <begin position="30"/>
        <end position="39"/>
    </location>
</feature>
<dbReference type="PROSITE" id="PS50106">
    <property type="entry name" value="PDZ"/>
    <property type="match status" value="1"/>
</dbReference>
<evidence type="ECO:0000256" key="2">
    <source>
        <dbReference type="SAM" id="MobiDB-lite"/>
    </source>
</evidence>
<accession>A0A8R1XPH5</accession>
<dbReference type="InterPro" id="IPR055349">
    <property type="entry name" value="GH2_GIPC"/>
</dbReference>
<proteinExistence type="inferred from homology"/>
<reference evidence="4" key="2">
    <citation type="submission" date="2022-06" db="UniProtKB">
        <authorList>
            <consortium name="EnsemblMetazoa"/>
        </authorList>
    </citation>
    <scope>IDENTIFICATION</scope>
</reference>
<evidence type="ECO:0000256" key="1">
    <source>
        <dbReference type="ARBA" id="ARBA00009011"/>
    </source>
</evidence>
<dbReference type="CDD" id="cd06707">
    <property type="entry name" value="PDZ_GIPC"/>
    <property type="match status" value="1"/>
</dbReference>
<dbReference type="Pfam" id="PF00595">
    <property type="entry name" value="PDZ"/>
    <property type="match status" value="1"/>
</dbReference>
<dbReference type="AlphaFoldDB" id="A0A8R1XPH5"/>
<dbReference type="FunFam" id="2.30.42.10:FF:000097">
    <property type="entry name" value="PDZ domain-containing protein GIPC1 isoform 1"/>
    <property type="match status" value="1"/>
</dbReference>
<feature type="region of interest" description="Disordered" evidence="2">
    <location>
        <begin position="98"/>
        <end position="122"/>
    </location>
</feature>
<dbReference type="InterPro" id="IPR036034">
    <property type="entry name" value="PDZ_sf"/>
</dbReference>
<dbReference type="OMA" id="CYDEISM"/>
<dbReference type="SUPFAM" id="SSF50156">
    <property type="entry name" value="PDZ domain-like"/>
    <property type="match status" value="1"/>
</dbReference>
<evidence type="ECO:0000313" key="5">
    <source>
        <dbReference type="Proteomes" id="UP000024404"/>
    </source>
</evidence>
<protein>
    <submittedName>
        <fullName evidence="4">PDZ domain-containing protein</fullName>
    </submittedName>
</protein>
<dbReference type="EnsemblMetazoa" id="OVOC12576.1">
    <property type="protein sequence ID" value="OVOC12576.1"/>
    <property type="gene ID" value="WBGene00249385"/>
</dbReference>
<sequence>MEVTGRAGSQNSLHNPDRNTSDNGGDENDNISIIRQTSGIGYEGSSEDTQRQPVNVSFDRRRSRSWQRQMQQFERSGSQNDDLPQICRGKRWRRRLMRKQGRQGRLSCTTNAPLPSLVNKSTNSNHKINAKLSDHHQQQNLTTISSIGSAKGKPQQQQQKQHERSITGPFNEIQRDNIVKTCVTNADIRLTFQVQLAHGSPTGIISGFNNIVQLYQAIADCYDEITMDDILFCTINTHRICMDALLCSNININDFIFAHIAGQKKEVTLIKTEPALGLTITDNGAGKAFIKRIVPGTITSQAKPAIEIGDFIEKINGESMVGQKHFDVARCLRMLPVGSTFTMRLVEPKRTGFNFIAAYNTPKYMRTALGSNETIRFKADGTIVVQEMPNASIINKMNDIFDSYFGFHDNDLAQTVWEMIASCENFTDLKNVLKKSDINDFNFPTELYFDLWGMVDDYRNGRLEKTEISMKKVATDAELLSDE</sequence>
<dbReference type="PANTHER" id="PTHR12259">
    <property type="entry name" value="RGS-GAIP INTERACTING PROTEIN GIPC"/>
    <property type="match status" value="1"/>
</dbReference>
<dbReference type="Pfam" id="PF25083">
    <property type="entry name" value="GIPC1_GH1"/>
    <property type="match status" value="1"/>
</dbReference>
<evidence type="ECO:0000259" key="3">
    <source>
        <dbReference type="PROSITE" id="PS50106"/>
    </source>
</evidence>
<keyword evidence="5" id="KW-1185">Reference proteome</keyword>
<dbReference type="InterPro" id="IPR017379">
    <property type="entry name" value="GIPC1/2/3"/>
</dbReference>